<dbReference type="AlphaFoldDB" id="A0A6H9XGK1"/>
<dbReference type="Proteomes" id="UP000249886">
    <property type="component" value="Unassembled WGS sequence"/>
</dbReference>
<evidence type="ECO:0000313" key="1">
    <source>
        <dbReference type="EMBL" id="SPW28431.1"/>
    </source>
</evidence>
<evidence type="ECO:0000313" key="2">
    <source>
        <dbReference type="Proteomes" id="UP000249886"/>
    </source>
</evidence>
<dbReference type="GeneID" id="84573741"/>
<gene>
    <name evidence="1" type="ORF">NCTC10254_01374</name>
</gene>
<name>A0A6H9XGK1_9CORY</name>
<comment type="caution">
    <text evidence="1">The sequence shown here is derived from an EMBL/GenBank/DDBJ whole genome shotgun (WGS) entry which is preliminary data.</text>
</comment>
<accession>A0A6H9XGK1</accession>
<reference evidence="1 2" key="1">
    <citation type="submission" date="2018-06" db="EMBL/GenBank/DDBJ databases">
        <authorList>
            <consortium name="Pathogen Informatics"/>
            <person name="Doyle S."/>
        </authorList>
    </citation>
    <scope>NUCLEOTIDE SEQUENCE [LARGE SCALE GENOMIC DNA]</scope>
    <source>
        <strain evidence="1 2">NCTC10254</strain>
    </source>
</reference>
<sequence length="233" mass="27165">MSYDFLLYEPERTPDGGLVAPPRFFADHDFLADRWSSKETIFSLPLRAAQAELCSDDALTFEYLDVVIEGDRCLWVPVAYQWAEEAWQRLERLAVRHHLGLADISSAFVVCYGDEDPAYTVQTDRWDNIAFSRASLLPSLEYLCEDSTERRFYILSEHDRDEHYIQTIMMANLSYEVPEFASTAQWWVEYREGDGDHHYGAPAATMVDVVRMFDQWLAKSEEFSSHPWTKMDF</sequence>
<proteinExistence type="predicted"/>
<dbReference type="RefSeq" id="WP_040431740.1">
    <property type="nucleotide sequence ID" value="NZ_CP050134.2"/>
</dbReference>
<dbReference type="EMBL" id="UARK01000009">
    <property type="protein sequence ID" value="SPW28431.1"/>
    <property type="molecule type" value="Genomic_DNA"/>
</dbReference>
<protein>
    <submittedName>
        <fullName evidence="1">Uncharacterized protein</fullName>
    </submittedName>
</protein>
<organism evidence="1 2">
    <name type="scientific">Corynebacterium matruchotii</name>
    <dbReference type="NCBI Taxonomy" id="43768"/>
    <lineage>
        <taxon>Bacteria</taxon>
        <taxon>Bacillati</taxon>
        <taxon>Actinomycetota</taxon>
        <taxon>Actinomycetes</taxon>
        <taxon>Mycobacteriales</taxon>
        <taxon>Corynebacteriaceae</taxon>
        <taxon>Corynebacterium</taxon>
    </lineage>
</organism>